<organism evidence="2 3">
    <name type="scientific">Caldimonas brevitalea</name>
    <dbReference type="NCBI Taxonomy" id="413882"/>
    <lineage>
        <taxon>Bacteria</taxon>
        <taxon>Pseudomonadati</taxon>
        <taxon>Pseudomonadota</taxon>
        <taxon>Betaproteobacteria</taxon>
        <taxon>Burkholderiales</taxon>
        <taxon>Sphaerotilaceae</taxon>
        <taxon>Caldimonas</taxon>
    </lineage>
</organism>
<keyword evidence="3" id="KW-1185">Reference proteome</keyword>
<dbReference type="KEGG" id="pbh:AAW51_2517"/>
<protein>
    <submittedName>
        <fullName evidence="2">Uncharacterized protein</fullName>
    </submittedName>
</protein>
<evidence type="ECO:0000256" key="1">
    <source>
        <dbReference type="SAM" id="Phobius"/>
    </source>
</evidence>
<keyword evidence="1" id="KW-0812">Transmembrane</keyword>
<dbReference type="EMBL" id="CP011371">
    <property type="protein sequence ID" value="AKJ29208.1"/>
    <property type="molecule type" value="Genomic_DNA"/>
</dbReference>
<evidence type="ECO:0000313" key="2">
    <source>
        <dbReference type="EMBL" id="AKJ29208.1"/>
    </source>
</evidence>
<dbReference type="STRING" id="413882.AAW51_2517"/>
<name>A0A0G3BMJ6_9BURK</name>
<proteinExistence type="predicted"/>
<keyword evidence="1" id="KW-1133">Transmembrane helix</keyword>
<sequence length="131" mass="14994">MFAATGSSSDWRYVEQDAAFVKERGDEVLVLWYENGELWTERPEPWMLEALLDLAKRLGARVRGDEFETYETVDRTYFHPDGIQARGDAERESKAMLADHLKTQRIIRIGIIGCFAALAAAAYFIGKQFEK</sequence>
<keyword evidence="1" id="KW-0472">Membrane</keyword>
<reference evidence="2 3" key="1">
    <citation type="submission" date="2015-05" db="EMBL/GenBank/DDBJ databases">
        <authorList>
            <person name="Tang B."/>
            <person name="Yu Y."/>
        </authorList>
    </citation>
    <scope>NUCLEOTIDE SEQUENCE [LARGE SCALE GENOMIC DNA]</scope>
    <source>
        <strain evidence="2 3">DSM 7029</strain>
    </source>
</reference>
<accession>A0A0G3BMJ6</accession>
<evidence type="ECO:0000313" key="3">
    <source>
        <dbReference type="Proteomes" id="UP000035352"/>
    </source>
</evidence>
<dbReference type="Proteomes" id="UP000035352">
    <property type="component" value="Chromosome"/>
</dbReference>
<gene>
    <name evidence="2" type="ORF">AAW51_2517</name>
</gene>
<feature type="transmembrane region" description="Helical" evidence="1">
    <location>
        <begin position="106"/>
        <end position="125"/>
    </location>
</feature>
<dbReference type="AlphaFoldDB" id="A0A0G3BMJ6"/>